<evidence type="ECO:0000313" key="12">
    <source>
        <dbReference type="Proteomes" id="UP000250079"/>
    </source>
</evidence>
<dbReference type="CDD" id="cd03257">
    <property type="entry name" value="ABC_NikE_OppD_transporters"/>
    <property type="match status" value="1"/>
</dbReference>
<dbReference type="Pfam" id="PF08352">
    <property type="entry name" value="oligo_HPY"/>
    <property type="match status" value="1"/>
</dbReference>
<dbReference type="InterPro" id="IPR050388">
    <property type="entry name" value="ABC_Ni/Peptide_Import"/>
</dbReference>
<dbReference type="Gene3D" id="3.40.50.300">
    <property type="entry name" value="P-loop containing nucleotide triphosphate hydrolases"/>
    <property type="match status" value="1"/>
</dbReference>
<evidence type="ECO:0000256" key="9">
    <source>
        <dbReference type="ARBA" id="ARBA00047356"/>
    </source>
</evidence>
<keyword evidence="3" id="KW-0813">Transport</keyword>
<dbReference type="InterPro" id="IPR003439">
    <property type="entry name" value="ABC_transporter-like_ATP-bd"/>
</dbReference>
<organism evidence="11 12">
    <name type="scientific">Granulosicoccus antarcticus IMCC3135</name>
    <dbReference type="NCBI Taxonomy" id="1192854"/>
    <lineage>
        <taxon>Bacteria</taxon>
        <taxon>Pseudomonadati</taxon>
        <taxon>Pseudomonadota</taxon>
        <taxon>Gammaproteobacteria</taxon>
        <taxon>Chromatiales</taxon>
        <taxon>Granulosicoccaceae</taxon>
        <taxon>Granulosicoccus</taxon>
    </lineage>
</organism>
<dbReference type="Proteomes" id="UP000250079">
    <property type="component" value="Chromosome"/>
</dbReference>
<dbReference type="GO" id="GO:0016887">
    <property type="term" value="F:ATP hydrolysis activity"/>
    <property type="evidence" value="ECO:0007669"/>
    <property type="project" value="InterPro"/>
</dbReference>
<dbReference type="KEGG" id="gai:IMCC3135_00835"/>
<dbReference type="InterPro" id="IPR027417">
    <property type="entry name" value="P-loop_NTPase"/>
</dbReference>
<dbReference type="EMBL" id="CP018632">
    <property type="protein sequence ID" value="ASJ70293.1"/>
    <property type="molecule type" value="Genomic_DNA"/>
</dbReference>
<sequence>MSLLDVRNLSVDFKTANGLFRAVDGVDVQVDVGDVLAIVGESGSGKSVSMLALMGLLPWTANIQADVMTFDGVSLAGASGRQRRSIIGKDVAMIFQEPMSSLNPCFTVGFQLREALKAHLPLSRRERQKRAIELLEQVGLPEPERRLKAYPHQLSGGMCQRVMIAMAIACKPKLLIADEPTTALDVTIQAQILELLLDLQKDTGMALVLITHDMGVVAETAQRVSVQYAGQKVEEQGVRELFASPHHPYTDALLAALPERATTRQLPSIPGVVPGQFDRPTGCLFSPRCAHADEKCRQVKPGVAPQALGYARCHYPLIQGIPQREAS</sequence>
<dbReference type="InterPro" id="IPR013563">
    <property type="entry name" value="Oligopep_ABC_C"/>
</dbReference>
<dbReference type="SMART" id="SM00382">
    <property type="entry name" value="AAA"/>
    <property type="match status" value="1"/>
</dbReference>
<gene>
    <name evidence="11" type="primary">oppD_1</name>
    <name evidence="11" type="ORF">IMCC3135_00835</name>
</gene>
<evidence type="ECO:0000256" key="3">
    <source>
        <dbReference type="ARBA" id="ARBA00022448"/>
    </source>
</evidence>
<evidence type="ECO:0000259" key="10">
    <source>
        <dbReference type="PROSITE" id="PS50893"/>
    </source>
</evidence>
<evidence type="ECO:0000256" key="8">
    <source>
        <dbReference type="ARBA" id="ARBA00038852"/>
    </source>
</evidence>
<dbReference type="Pfam" id="PF00005">
    <property type="entry name" value="ABC_tran"/>
    <property type="match status" value="1"/>
</dbReference>
<keyword evidence="7" id="KW-0472">Membrane</keyword>
<dbReference type="GO" id="GO:0005886">
    <property type="term" value="C:plasma membrane"/>
    <property type="evidence" value="ECO:0007669"/>
    <property type="project" value="UniProtKB-SubCell"/>
</dbReference>
<dbReference type="PANTHER" id="PTHR43297">
    <property type="entry name" value="OLIGOPEPTIDE TRANSPORT ATP-BINDING PROTEIN APPD"/>
    <property type="match status" value="1"/>
</dbReference>
<dbReference type="GO" id="GO:0055085">
    <property type="term" value="P:transmembrane transport"/>
    <property type="evidence" value="ECO:0007669"/>
    <property type="project" value="UniProtKB-ARBA"/>
</dbReference>
<dbReference type="NCBIfam" id="TIGR01727">
    <property type="entry name" value="oligo_HPY"/>
    <property type="match status" value="1"/>
</dbReference>
<dbReference type="EC" id="7.4.2.9" evidence="8"/>
<evidence type="ECO:0000256" key="4">
    <source>
        <dbReference type="ARBA" id="ARBA00022475"/>
    </source>
</evidence>
<name>A0A2Z2NGU5_9GAMM</name>
<keyword evidence="12" id="KW-1185">Reference proteome</keyword>
<comment type="catalytic activity">
    <reaction evidence="9">
        <text>a dipeptide(out) + ATP + H2O = a dipeptide(in) + ADP + phosphate + H(+)</text>
        <dbReference type="Rhea" id="RHEA:23120"/>
        <dbReference type="ChEBI" id="CHEBI:15377"/>
        <dbReference type="ChEBI" id="CHEBI:15378"/>
        <dbReference type="ChEBI" id="CHEBI:30616"/>
        <dbReference type="ChEBI" id="CHEBI:43474"/>
        <dbReference type="ChEBI" id="CHEBI:90799"/>
        <dbReference type="ChEBI" id="CHEBI:456216"/>
        <dbReference type="EC" id="7.4.2.9"/>
    </reaction>
</comment>
<keyword evidence="5" id="KW-0547">Nucleotide-binding</keyword>
<dbReference type="PROSITE" id="PS50893">
    <property type="entry name" value="ABC_TRANSPORTER_2"/>
    <property type="match status" value="1"/>
</dbReference>
<proteinExistence type="inferred from homology"/>
<evidence type="ECO:0000256" key="7">
    <source>
        <dbReference type="ARBA" id="ARBA00023136"/>
    </source>
</evidence>
<dbReference type="GO" id="GO:0015833">
    <property type="term" value="P:peptide transport"/>
    <property type="evidence" value="ECO:0007669"/>
    <property type="project" value="InterPro"/>
</dbReference>
<comment type="similarity">
    <text evidence="2">Belongs to the ABC transporter superfamily.</text>
</comment>
<dbReference type="PROSITE" id="PS00211">
    <property type="entry name" value="ABC_TRANSPORTER_1"/>
    <property type="match status" value="1"/>
</dbReference>
<keyword evidence="6 11" id="KW-0067">ATP-binding</keyword>
<keyword evidence="4" id="KW-1003">Cell membrane</keyword>
<dbReference type="FunFam" id="3.40.50.300:FF:000016">
    <property type="entry name" value="Oligopeptide ABC transporter ATP-binding component"/>
    <property type="match status" value="1"/>
</dbReference>
<dbReference type="InterPro" id="IPR003593">
    <property type="entry name" value="AAA+_ATPase"/>
</dbReference>
<evidence type="ECO:0000256" key="1">
    <source>
        <dbReference type="ARBA" id="ARBA00004417"/>
    </source>
</evidence>
<evidence type="ECO:0000256" key="2">
    <source>
        <dbReference type="ARBA" id="ARBA00005417"/>
    </source>
</evidence>
<dbReference type="OrthoDB" id="9784450at2"/>
<evidence type="ECO:0000256" key="6">
    <source>
        <dbReference type="ARBA" id="ARBA00022840"/>
    </source>
</evidence>
<dbReference type="AlphaFoldDB" id="A0A2Z2NGU5"/>
<dbReference type="SUPFAM" id="SSF52540">
    <property type="entry name" value="P-loop containing nucleoside triphosphate hydrolases"/>
    <property type="match status" value="1"/>
</dbReference>
<evidence type="ECO:0000313" key="11">
    <source>
        <dbReference type="EMBL" id="ASJ70293.1"/>
    </source>
</evidence>
<dbReference type="PANTHER" id="PTHR43297:SF2">
    <property type="entry name" value="DIPEPTIDE TRANSPORT ATP-BINDING PROTEIN DPPD"/>
    <property type="match status" value="1"/>
</dbReference>
<feature type="domain" description="ABC transporter" evidence="10">
    <location>
        <begin position="6"/>
        <end position="254"/>
    </location>
</feature>
<comment type="subcellular location">
    <subcellularLocation>
        <location evidence="1">Cell inner membrane</location>
        <topology evidence="1">Peripheral membrane protein</topology>
    </subcellularLocation>
</comment>
<accession>A0A2Z2NGU5</accession>
<protein>
    <recommendedName>
        <fullName evidence="8">ABC-type dipeptide transporter</fullName>
        <ecNumber evidence="8">7.4.2.9</ecNumber>
    </recommendedName>
</protein>
<dbReference type="RefSeq" id="WP_088915848.1">
    <property type="nucleotide sequence ID" value="NZ_CP018632.1"/>
</dbReference>
<evidence type="ECO:0000256" key="5">
    <source>
        <dbReference type="ARBA" id="ARBA00022741"/>
    </source>
</evidence>
<dbReference type="GO" id="GO:0005524">
    <property type="term" value="F:ATP binding"/>
    <property type="evidence" value="ECO:0007669"/>
    <property type="project" value="UniProtKB-KW"/>
</dbReference>
<dbReference type="InterPro" id="IPR017871">
    <property type="entry name" value="ABC_transporter-like_CS"/>
</dbReference>
<reference evidence="11 12" key="1">
    <citation type="submission" date="2016-12" db="EMBL/GenBank/DDBJ databases">
        <authorList>
            <person name="Song W.-J."/>
            <person name="Kurnit D.M."/>
        </authorList>
    </citation>
    <scope>NUCLEOTIDE SEQUENCE [LARGE SCALE GENOMIC DNA]</scope>
    <source>
        <strain evidence="11 12">IMCC3135</strain>
    </source>
</reference>